<gene>
    <name evidence="2" type="ORF">CTI12_AA091390</name>
</gene>
<evidence type="ECO:0000313" key="3">
    <source>
        <dbReference type="Proteomes" id="UP000245207"/>
    </source>
</evidence>
<evidence type="ECO:0000256" key="1">
    <source>
        <dbReference type="SAM" id="MobiDB-lite"/>
    </source>
</evidence>
<reference evidence="2 3" key="1">
    <citation type="journal article" date="2018" name="Mol. Plant">
        <title>The genome of Artemisia annua provides insight into the evolution of Asteraceae family and artemisinin biosynthesis.</title>
        <authorList>
            <person name="Shen Q."/>
            <person name="Zhang L."/>
            <person name="Liao Z."/>
            <person name="Wang S."/>
            <person name="Yan T."/>
            <person name="Shi P."/>
            <person name="Liu M."/>
            <person name="Fu X."/>
            <person name="Pan Q."/>
            <person name="Wang Y."/>
            <person name="Lv Z."/>
            <person name="Lu X."/>
            <person name="Zhang F."/>
            <person name="Jiang W."/>
            <person name="Ma Y."/>
            <person name="Chen M."/>
            <person name="Hao X."/>
            <person name="Li L."/>
            <person name="Tang Y."/>
            <person name="Lv G."/>
            <person name="Zhou Y."/>
            <person name="Sun X."/>
            <person name="Brodelius P.E."/>
            <person name="Rose J.K.C."/>
            <person name="Tang K."/>
        </authorList>
    </citation>
    <scope>NUCLEOTIDE SEQUENCE [LARGE SCALE GENOMIC DNA]</scope>
    <source>
        <strain evidence="3">cv. Huhao1</strain>
        <tissue evidence="2">Leaf</tissue>
    </source>
</reference>
<organism evidence="2 3">
    <name type="scientific">Artemisia annua</name>
    <name type="common">Sweet wormwood</name>
    <dbReference type="NCBI Taxonomy" id="35608"/>
    <lineage>
        <taxon>Eukaryota</taxon>
        <taxon>Viridiplantae</taxon>
        <taxon>Streptophyta</taxon>
        <taxon>Embryophyta</taxon>
        <taxon>Tracheophyta</taxon>
        <taxon>Spermatophyta</taxon>
        <taxon>Magnoliopsida</taxon>
        <taxon>eudicotyledons</taxon>
        <taxon>Gunneridae</taxon>
        <taxon>Pentapetalae</taxon>
        <taxon>asterids</taxon>
        <taxon>campanulids</taxon>
        <taxon>Asterales</taxon>
        <taxon>Asteraceae</taxon>
        <taxon>Asteroideae</taxon>
        <taxon>Anthemideae</taxon>
        <taxon>Artemisiinae</taxon>
        <taxon>Artemisia</taxon>
    </lineage>
</organism>
<dbReference type="PANTHER" id="PTHR45786:SF77">
    <property type="entry name" value="HELITRON HELICASE-LIKE DOMAIN-CONTAINING PROTEIN-RELATED"/>
    <property type="match status" value="1"/>
</dbReference>
<name>A0A2U1Q051_ARTAN</name>
<keyword evidence="3" id="KW-1185">Reference proteome</keyword>
<accession>A0A2U1Q051</accession>
<sequence length="303" mass="33938">MIVEQRYHLIQLPMQVPILKDPVMDHQTHTFLLVTVTDYADTAKLYFARDKMEDAEIPDFKLKLFGVVGSKQYDLPSGHSIGAIVFEGGPDFSTEYDVVIEKRGGQPERIDKLNPHYMSLHFPLIFIHGEVGYHLGLKLLGKSGSTPEKEKQMSMKIIMAGTSDTMSLMESRGKEIVTQEDSSRLLKLKATDLDKSIHVKVYRKWTVTNKASMPVMHSCILLDKEDTSDVKPEALATETSLTPLVEEATPAKTPDTEIEKGPMLAETSSTKDEKKKGSSRRALFQNTKDVAETPVAEKNKKND</sequence>
<dbReference type="PANTHER" id="PTHR45786">
    <property type="entry name" value="DNA BINDING PROTEIN-LIKE"/>
    <property type="match status" value="1"/>
</dbReference>
<comment type="caution">
    <text evidence="2">The sequence shown here is derived from an EMBL/GenBank/DDBJ whole genome shotgun (WGS) entry which is preliminary data.</text>
</comment>
<proteinExistence type="predicted"/>
<protein>
    <submittedName>
        <fullName evidence="2">Uncharacterized protein</fullName>
    </submittedName>
</protein>
<dbReference type="Proteomes" id="UP000245207">
    <property type="component" value="Unassembled WGS sequence"/>
</dbReference>
<dbReference type="EMBL" id="PKPP01000552">
    <property type="protein sequence ID" value="PWA91345.1"/>
    <property type="molecule type" value="Genomic_DNA"/>
</dbReference>
<feature type="region of interest" description="Disordered" evidence="1">
    <location>
        <begin position="231"/>
        <end position="303"/>
    </location>
</feature>
<dbReference type="AlphaFoldDB" id="A0A2U1Q051"/>
<feature type="compositionally biased region" description="Basic and acidic residues" evidence="1">
    <location>
        <begin position="289"/>
        <end position="303"/>
    </location>
</feature>
<evidence type="ECO:0000313" key="2">
    <source>
        <dbReference type="EMBL" id="PWA91345.1"/>
    </source>
</evidence>